<name>K6WC99_9MICO</name>
<dbReference type="InterPro" id="IPR003594">
    <property type="entry name" value="HATPase_dom"/>
</dbReference>
<dbReference type="EC" id="2.7.13.3" evidence="4"/>
<evidence type="ECO:0000256" key="2">
    <source>
        <dbReference type="ARBA" id="ARBA00001968"/>
    </source>
</evidence>
<dbReference type="InterPro" id="IPR036890">
    <property type="entry name" value="HATPase_C_sf"/>
</dbReference>
<dbReference type="FunFam" id="1.10.287.130:FF:000001">
    <property type="entry name" value="Two-component sensor histidine kinase"/>
    <property type="match status" value="1"/>
</dbReference>
<dbReference type="RefSeq" id="WP_006593412.1">
    <property type="nucleotide sequence ID" value="NZ_BAHD01000051.1"/>
</dbReference>
<dbReference type="EMBL" id="BAHD01000051">
    <property type="protein sequence ID" value="GAB96880.1"/>
    <property type="molecule type" value="Genomic_DNA"/>
</dbReference>
<evidence type="ECO:0000256" key="8">
    <source>
        <dbReference type="ARBA" id="ARBA00022777"/>
    </source>
</evidence>
<dbReference type="SMART" id="SM00388">
    <property type="entry name" value="HisKA"/>
    <property type="match status" value="1"/>
</dbReference>
<dbReference type="InterPro" id="IPR003660">
    <property type="entry name" value="HAMP_dom"/>
</dbReference>
<evidence type="ECO:0000256" key="6">
    <source>
        <dbReference type="ARBA" id="ARBA00022679"/>
    </source>
</evidence>
<dbReference type="Pfam" id="PF02518">
    <property type="entry name" value="HATPase_c"/>
    <property type="match status" value="1"/>
</dbReference>
<sequence>MTDPQRPVLDDARGAPPPPVAAEPIVVGGATGVPAPRGGPLRGWTLRRKLVFSTVVLFVLVTLLTGLGTLVTMQRSLESTLDQQVVSQASRLRPDLDGDIFGGGGGGGRRPPPGLGGDFLLLQVSDGLARQNLAFTRDGTPTQLTTQQMTALVGAGLSGRPQTVDLGGDLGRYRLVATTSGSTTTVSGLPTARVDAQVDQLRDLILGLGVAGLLVLGAGTTFLIRTSLRPLERVAATATRVSTLPLSTGQVRLAERVPVADTDRRTEVGQVGAALNGLLDHVDSALNARHASEQRLRQFVADASHELRTPLASIRGYAELSRREREPVPASIRHALDRIESESGRMGSLVEDLLLLARLDAGRQLQAEPVDLTRLLLDAVSDAQVAGRDHRWQLDLPDEAVEVTGDEASLTQVVVNLLANARVHTPPGTTVTARVLRSDVQGIPGSAFPSSGGPHGDVVVEIVDDGPGIDAALLPNIFGRFTRGDTARVRAGGSTGLGLSIVQAVVAAHHGHVDVESVPGHTVFRVTLPTG</sequence>
<dbReference type="Pfam" id="PF00512">
    <property type="entry name" value="HisKA"/>
    <property type="match status" value="1"/>
</dbReference>
<comment type="subcellular location">
    <subcellularLocation>
        <location evidence="3">Cell membrane</location>
    </subcellularLocation>
</comment>
<comment type="cofactor">
    <cofactor evidence="2">
        <name>a divalent metal cation</name>
        <dbReference type="ChEBI" id="CHEBI:60240"/>
    </cofactor>
</comment>
<comment type="caution">
    <text evidence="16">The sequence shown here is derived from an EMBL/GenBank/DDBJ whole genome shotgun (WGS) entry which is preliminary data.</text>
</comment>
<dbReference type="InterPro" id="IPR004358">
    <property type="entry name" value="Sig_transdc_His_kin-like_C"/>
</dbReference>
<comment type="catalytic activity">
    <reaction evidence="1">
        <text>ATP + protein L-histidine = ADP + protein N-phospho-L-histidine.</text>
        <dbReference type="EC" id="2.7.13.3"/>
    </reaction>
</comment>
<evidence type="ECO:0000256" key="9">
    <source>
        <dbReference type="ARBA" id="ARBA00022989"/>
    </source>
</evidence>
<dbReference type="GO" id="GO:0000155">
    <property type="term" value="F:phosphorelay sensor kinase activity"/>
    <property type="evidence" value="ECO:0007669"/>
    <property type="project" value="InterPro"/>
</dbReference>
<dbReference type="InterPro" id="IPR003661">
    <property type="entry name" value="HisK_dim/P_dom"/>
</dbReference>
<gene>
    <name evidence="16" type="ORF">KILIM_051_00220</name>
</gene>
<dbReference type="PRINTS" id="PR00344">
    <property type="entry name" value="BCTRLSENSOR"/>
</dbReference>
<dbReference type="SMART" id="SM00387">
    <property type="entry name" value="HATPase_c"/>
    <property type="match status" value="1"/>
</dbReference>
<accession>K6WC99</accession>
<dbReference type="FunFam" id="3.30.565.10:FF:000006">
    <property type="entry name" value="Sensor histidine kinase WalK"/>
    <property type="match status" value="1"/>
</dbReference>
<protein>
    <recommendedName>
        <fullName evidence="4">histidine kinase</fullName>
        <ecNumber evidence="4">2.7.13.3</ecNumber>
    </recommendedName>
</protein>
<keyword evidence="10" id="KW-0902">Two-component regulatory system</keyword>
<evidence type="ECO:0000259" key="14">
    <source>
        <dbReference type="PROSITE" id="PS50109"/>
    </source>
</evidence>
<feature type="domain" description="HAMP" evidence="15">
    <location>
        <begin position="225"/>
        <end position="287"/>
    </location>
</feature>
<keyword evidence="5" id="KW-0597">Phosphoprotein</keyword>
<evidence type="ECO:0000256" key="5">
    <source>
        <dbReference type="ARBA" id="ARBA00022553"/>
    </source>
</evidence>
<dbReference type="Proteomes" id="UP000008366">
    <property type="component" value="Unassembled WGS sequence"/>
</dbReference>
<evidence type="ECO:0000256" key="7">
    <source>
        <dbReference type="ARBA" id="ARBA00022692"/>
    </source>
</evidence>
<keyword evidence="11 13" id="KW-0472">Membrane</keyword>
<feature type="transmembrane region" description="Helical" evidence="13">
    <location>
        <begin position="204"/>
        <end position="224"/>
    </location>
</feature>
<evidence type="ECO:0000256" key="11">
    <source>
        <dbReference type="ARBA" id="ARBA00023136"/>
    </source>
</evidence>
<dbReference type="PROSITE" id="PS50109">
    <property type="entry name" value="HIS_KIN"/>
    <property type="match status" value="1"/>
</dbReference>
<keyword evidence="17" id="KW-1185">Reference proteome</keyword>
<dbReference type="GO" id="GO:0005886">
    <property type="term" value="C:plasma membrane"/>
    <property type="evidence" value="ECO:0007669"/>
    <property type="project" value="UniProtKB-SubCell"/>
</dbReference>
<feature type="transmembrane region" description="Helical" evidence="13">
    <location>
        <begin position="50"/>
        <end position="71"/>
    </location>
</feature>
<keyword evidence="8 16" id="KW-0418">Kinase</keyword>
<evidence type="ECO:0000256" key="3">
    <source>
        <dbReference type="ARBA" id="ARBA00004236"/>
    </source>
</evidence>
<dbReference type="Pfam" id="PF00672">
    <property type="entry name" value="HAMP"/>
    <property type="match status" value="1"/>
</dbReference>
<dbReference type="PROSITE" id="PS50885">
    <property type="entry name" value="HAMP"/>
    <property type="match status" value="1"/>
</dbReference>
<feature type="domain" description="Histidine kinase" evidence="14">
    <location>
        <begin position="302"/>
        <end position="531"/>
    </location>
</feature>
<evidence type="ECO:0000259" key="15">
    <source>
        <dbReference type="PROSITE" id="PS50885"/>
    </source>
</evidence>
<organism evidence="16 17">
    <name type="scientific">Kineosphaera limosa NBRC 100340</name>
    <dbReference type="NCBI Taxonomy" id="1184609"/>
    <lineage>
        <taxon>Bacteria</taxon>
        <taxon>Bacillati</taxon>
        <taxon>Actinomycetota</taxon>
        <taxon>Actinomycetes</taxon>
        <taxon>Micrococcales</taxon>
        <taxon>Dermatophilaceae</taxon>
        <taxon>Kineosphaera</taxon>
    </lineage>
</organism>
<keyword evidence="7 13" id="KW-0812">Transmembrane</keyword>
<proteinExistence type="predicted"/>
<dbReference type="GO" id="GO:0005509">
    <property type="term" value="F:calcium ion binding"/>
    <property type="evidence" value="ECO:0007669"/>
    <property type="project" value="UniProtKB-ARBA"/>
</dbReference>
<dbReference type="CDD" id="cd00082">
    <property type="entry name" value="HisKA"/>
    <property type="match status" value="1"/>
</dbReference>
<dbReference type="InterPro" id="IPR050428">
    <property type="entry name" value="TCS_sensor_his_kinase"/>
</dbReference>
<dbReference type="Gene3D" id="6.10.340.10">
    <property type="match status" value="1"/>
</dbReference>
<dbReference type="SMART" id="SM00304">
    <property type="entry name" value="HAMP"/>
    <property type="match status" value="1"/>
</dbReference>
<dbReference type="SUPFAM" id="SSF47384">
    <property type="entry name" value="Homodimeric domain of signal transducing histidine kinase"/>
    <property type="match status" value="1"/>
</dbReference>
<evidence type="ECO:0000313" key="17">
    <source>
        <dbReference type="Proteomes" id="UP000008366"/>
    </source>
</evidence>
<evidence type="ECO:0000256" key="13">
    <source>
        <dbReference type="SAM" id="Phobius"/>
    </source>
</evidence>
<dbReference type="eggNOG" id="COG2205">
    <property type="taxonomic scope" value="Bacteria"/>
</dbReference>
<keyword evidence="9 13" id="KW-1133">Transmembrane helix</keyword>
<evidence type="ECO:0000313" key="16">
    <source>
        <dbReference type="EMBL" id="GAB96880.1"/>
    </source>
</evidence>
<dbReference type="PANTHER" id="PTHR45436">
    <property type="entry name" value="SENSOR HISTIDINE KINASE YKOH"/>
    <property type="match status" value="1"/>
</dbReference>
<dbReference type="InterPro" id="IPR036097">
    <property type="entry name" value="HisK_dim/P_sf"/>
</dbReference>
<dbReference type="Gene3D" id="1.10.287.130">
    <property type="match status" value="1"/>
</dbReference>
<keyword evidence="6" id="KW-0808">Transferase</keyword>
<dbReference type="SUPFAM" id="SSF55874">
    <property type="entry name" value="ATPase domain of HSP90 chaperone/DNA topoisomerase II/histidine kinase"/>
    <property type="match status" value="1"/>
</dbReference>
<evidence type="ECO:0000256" key="4">
    <source>
        <dbReference type="ARBA" id="ARBA00012438"/>
    </source>
</evidence>
<evidence type="ECO:0000256" key="10">
    <source>
        <dbReference type="ARBA" id="ARBA00023012"/>
    </source>
</evidence>
<reference evidence="16 17" key="1">
    <citation type="submission" date="2012-08" db="EMBL/GenBank/DDBJ databases">
        <title>Whole genome shotgun sequence of Kineosphaera limosa NBRC 100340.</title>
        <authorList>
            <person name="Yoshida I."/>
            <person name="Isaki S."/>
            <person name="Hosoyama A."/>
            <person name="Tsuchikane K."/>
            <person name="Katsumata H."/>
            <person name="Ando Y."/>
            <person name="Ohji S."/>
            <person name="Hamada M."/>
            <person name="Tamura T."/>
            <person name="Yamazoe A."/>
            <person name="Yamazaki S."/>
            <person name="Fujita N."/>
        </authorList>
    </citation>
    <scope>NUCLEOTIDE SEQUENCE [LARGE SCALE GENOMIC DNA]</scope>
    <source>
        <strain evidence="16 17">NBRC 100340</strain>
    </source>
</reference>
<evidence type="ECO:0000256" key="12">
    <source>
        <dbReference type="SAM" id="MobiDB-lite"/>
    </source>
</evidence>
<evidence type="ECO:0000256" key="1">
    <source>
        <dbReference type="ARBA" id="ARBA00000085"/>
    </source>
</evidence>
<dbReference type="Gene3D" id="3.30.565.10">
    <property type="entry name" value="Histidine kinase-like ATPase, C-terminal domain"/>
    <property type="match status" value="1"/>
</dbReference>
<dbReference type="InterPro" id="IPR005467">
    <property type="entry name" value="His_kinase_dom"/>
</dbReference>
<feature type="region of interest" description="Disordered" evidence="12">
    <location>
        <begin position="1"/>
        <end position="23"/>
    </location>
</feature>
<dbReference type="STRING" id="1184609.KILIM_051_00220"/>
<dbReference type="AlphaFoldDB" id="K6WC99"/>
<dbReference type="PANTHER" id="PTHR45436:SF5">
    <property type="entry name" value="SENSOR HISTIDINE KINASE TRCS"/>
    <property type="match status" value="1"/>
</dbReference>